<evidence type="ECO:0000256" key="1">
    <source>
        <dbReference type="SAM" id="MobiDB-lite"/>
    </source>
</evidence>
<dbReference type="EMBL" id="JAAOAR010000939">
    <property type="protein sequence ID" value="KAF5572381.1"/>
    <property type="molecule type" value="Genomic_DNA"/>
</dbReference>
<organism evidence="2 3">
    <name type="scientific">Fusarium pseudoanthophilum</name>
    <dbReference type="NCBI Taxonomy" id="48495"/>
    <lineage>
        <taxon>Eukaryota</taxon>
        <taxon>Fungi</taxon>
        <taxon>Dikarya</taxon>
        <taxon>Ascomycota</taxon>
        <taxon>Pezizomycotina</taxon>
        <taxon>Sordariomycetes</taxon>
        <taxon>Hypocreomycetidae</taxon>
        <taxon>Hypocreales</taxon>
        <taxon>Nectriaceae</taxon>
        <taxon>Fusarium</taxon>
        <taxon>Fusarium fujikuroi species complex</taxon>
    </lineage>
</organism>
<dbReference type="Proteomes" id="UP000544095">
    <property type="component" value="Unassembled WGS sequence"/>
</dbReference>
<dbReference type="AlphaFoldDB" id="A0A8H5KH61"/>
<evidence type="ECO:0000313" key="3">
    <source>
        <dbReference type="Proteomes" id="UP000544095"/>
    </source>
</evidence>
<proteinExistence type="predicted"/>
<protein>
    <submittedName>
        <fullName evidence="2">Uncharacterized protein</fullName>
    </submittedName>
</protein>
<keyword evidence="3" id="KW-1185">Reference proteome</keyword>
<feature type="compositionally biased region" description="Polar residues" evidence="1">
    <location>
        <begin position="179"/>
        <end position="192"/>
    </location>
</feature>
<accession>A0A8H5KH61</accession>
<feature type="region of interest" description="Disordered" evidence="1">
    <location>
        <begin position="173"/>
        <end position="192"/>
    </location>
</feature>
<feature type="region of interest" description="Disordered" evidence="1">
    <location>
        <begin position="89"/>
        <end position="112"/>
    </location>
</feature>
<evidence type="ECO:0000313" key="2">
    <source>
        <dbReference type="EMBL" id="KAF5572381.1"/>
    </source>
</evidence>
<reference evidence="2 3" key="1">
    <citation type="submission" date="2020-05" db="EMBL/GenBank/DDBJ databases">
        <title>Identification and distribution of gene clusters putatively required for synthesis of sphingolipid metabolism inhibitors in phylogenetically diverse species of the filamentous fungus Fusarium.</title>
        <authorList>
            <person name="Kim H.-S."/>
            <person name="Busman M."/>
            <person name="Brown D.W."/>
            <person name="Divon H."/>
            <person name="Uhlig S."/>
            <person name="Proctor R.H."/>
        </authorList>
    </citation>
    <scope>NUCLEOTIDE SEQUENCE [LARGE SCALE GENOMIC DNA]</scope>
    <source>
        <strain evidence="2 3">NRRL 25211</strain>
    </source>
</reference>
<name>A0A8H5KH61_9HYPO</name>
<comment type="caution">
    <text evidence="2">The sequence shown here is derived from an EMBL/GenBank/DDBJ whole genome shotgun (WGS) entry which is preliminary data.</text>
</comment>
<feature type="compositionally biased region" description="Low complexity" evidence="1">
    <location>
        <begin position="91"/>
        <end position="103"/>
    </location>
</feature>
<sequence>MSDNYPPSNYSVSGQRVAGTRKFSPAALGDTEPQRLHNINQDLWQQTFQSVVANTHDQSPTLNLSSGLHGTSLHILSYGSLPQPLQARVFPSPDTSSHCSSASPPEPAPDPRVRPYALLLSLTSGIREGPEDMLCDPARAVLHPTSNFPTSVLQAPIEASATTKICTVGPEIKNEHNQDAASAQVQSPRYVK</sequence>
<gene>
    <name evidence="2" type="ORF">FPANT_13119</name>
</gene>